<dbReference type="OrthoDB" id="25954at2"/>
<dbReference type="InterPro" id="IPR001486">
    <property type="entry name" value="Hemoglobin_trunc"/>
</dbReference>
<evidence type="ECO:0000256" key="1">
    <source>
        <dbReference type="ARBA" id="ARBA00022448"/>
    </source>
</evidence>
<dbReference type="InterPro" id="IPR009050">
    <property type="entry name" value="Globin-like_sf"/>
</dbReference>
<dbReference type="KEGG" id="oca:OCAR_4250"/>
<dbReference type="Gene3D" id="1.10.490.10">
    <property type="entry name" value="Globins"/>
    <property type="match status" value="1"/>
</dbReference>
<dbReference type="SUPFAM" id="SSF46458">
    <property type="entry name" value="Globin-like"/>
    <property type="match status" value="1"/>
</dbReference>
<dbReference type="HOGENOM" id="CLU_104957_4_0_5"/>
<dbReference type="STRING" id="504832.OCA5_c02670"/>
<dbReference type="GO" id="GO:0019825">
    <property type="term" value="F:oxygen binding"/>
    <property type="evidence" value="ECO:0007669"/>
    <property type="project" value="InterPro"/>
</dbReference>
<organism evidence="5 6">
    <name type="scientific">Afipia carboxidovorans (strain ATCC 49405 / DSM 1227 / KCTC 32145 / OM5)</name>
    <name type="common">Oligotropha carboxidovorans</name>
    <dbReference type="NCBI Taxonomy" id="504832"/>
    <lineage>
        <taxon>Bacteria</taxon>
        <taxon>Pseudomonadati</taxon>
        <taxon>Pseudomonadota</taxon>
        <taxon>Alphaproteobacteria</taxon>
        <taxon>Hyphomicrobiales</taxon>
        <taxon>Nitrobacteraceae</taxon>
        <taxon>Afipia</taxon>
    </lineage>
</organism>
<dbReference type="GO" id="GO:0046872">
    <property type="term" value="F:metal ion binding"/>
    <property type="evidence" value="ECO:0007669"/>
    <property type="project" value="UniProtKB-KW"/>
</dbReference>
<dbReference type="GO" id="GO:0020037">
    <property type="term" value="F:heme binding"/>
    <property type="evidence" value="ECO:0007669"/>
    <property type="project" value="InterPro"/>
</dbReference>
<evidence type="ECO:0000256" key="2">
    <source>
        <dbReference type="ARBA" id="ARBA00022617"/>
    </source>
</evidence>
<dbReference type="Pfam" id="PF01152">
    <property type="entry name" value="Bac_globin"/>
    <property type="match status" value="1"/>
</dbReference>
<evidence type="ECO:0000313" key="5">
    <source>
        <dbReference type="EMBL" id="AEI04996.1"/>
    </source>
</evidence>
<dbReference type="eggNOG" id="COG2346">
    <property type="taxonomic scope" value="Bacteria"/>
</dbReference>
<accession>B6JAN0</accession>
<dbReference type="KEGG" id="ocg:OCA5_c02670"/>
<proteinExistence type="predicted"/>
<reference evidence="5 6" key="1">
    <citation type="journal article" date="2011" name="J. Bacteriol.">
        <title>Complete genome sequences of the chemolithoautotrophic Oligotropha carboxidovorans strains OM4 and OM5.</title>
        <authorList>
            <person name="Volland S."/>
            <person name="Rachinger M."/>
            <person name="Strittmatter A."/>
            <person name="Daniel R."/>
            <person name="Gottschalk G."/>
            <person name="Meyer O."/>
        </authorList>
    </citation>
    <scope>NUCLEOTIDE SEQUENCE [LARGE SCALE GENOMIC DNA]</scope>
    <source>
        <strain evidence="6">ATCC 49405 / DSM 1227 / KCTC 32145 / OM5</strain>
    </source>
</reference>
<dbReference type="Proteomes" id="UP000007730">
    <property type="component" value="Chromosome"/>
</dbReference>
<dbReference type="PATRIC" id="fig|504832.7.peg.283"/>
<keyword evidence="1" id="KW-0813">Transport</keyword>
<evidence type="ECO:0000256" key="3">
    <source>
        <dbReference type="ARBA" id="ARBA00022723"/>
    </source>
</evidence>
<keyword evidence="3" id="KW-0479">Metal-binding</keyword>
<dbReference type="RefSeq" id="WP_012561430.1">
    <property type="nucleotide sequence ID" value="NC_011386.1"/>
</dbReference>
<name>B6JAN0_AFIC5</name>
<evidence type="ECO:0000313" key="6">
    <source>
        <dbReference type="Proteomes" id="UP000007730"/>
    </source>
</evidence>
<dbReference type="AlphaFoldDB" id="B6JAN0"/>
<keyword evidence="6" id="KW-1185">Reference proteome</keyword>
<keyword evidence="2" id="KW-0349">Heme</keyword>
<keyword evidence="4" id="KW-0408">Iron</keyword>
<dbReference type="EMBL" id="CP002826">
    <property type="protein sequence ID" value="AEI04996.1"/>
    <property type="molecule type" value="Genomic_DNA"/>
</dbReference>
<evidence type="ECO:0000256" key="4">
    <source>
        <dbReference type="ARBA" id="ARBA00023004"/>
    </source>
</evidence>
<dbReference type="CDD" id="cd08916">
    <property type="entry name" value="TrHb3_P"/>
    <property type="match status" value="1"/>
</dbReference>
<gene>
    <name evidence="5" type="ordered locus">OCA5_c02670</name>
</gene>
<dbReference type="InterPro" id="IPR012292">
    <property type="entry name" value="Globin/Proto"/>
</dbReference>
<sequence>MSNYAPSTPERRAALTEAIRAETGIDETLIANVVDEFYTRVRADELIGPIFNTRIADWGPHLAQMRAFWGSVALMTGEYHGQPMRKHLPLPVDAEHFDRWLKLFEETVNDLCNPKAAEHFMERARRIAESLELGIAGANGVMLGRGERFRQFAS</sequence>
<protein>
    <submittedName>
        <fullName evidence="5">Globin family protein</fullName>
    </submittedName>
</protein>